<evidence type="ECO:0000313" key="1">
    <source>
        <dbReference type="EMBL" id="AJA10132.1"/>
    </source>
</evidence>
<dbReference type="KEGG" id="sphk:SKP52_16290"/>
<sequence length="55" mass="5622">MGIGDLLFVSPAPLGEGQRDLGACSLVAAGWGLSALLYAAKLHPSPSPEGEELRC</sequence>
<dbReference type="EMBL" id="CP009122">
    <property type="protein sequence ID" value="AJA10132.1"/>
    <property type="molecule type" value="Genomic_DNA"/>
</dbReference>
<dbReference type="AlphaFoldDB" id="A0A0A7PQA6"/>
<keyword evidence="2" id="KW-1185">Reference proteome</keyword>
<accession>A0A0A7PQA6</accession>
<organism evidence="1 2">
    <name type="scientific">Sphingopyxis fribergensis</name>
    <dbReference type="NCBI Taxonomy" id="1515612"/>
    <lineage>
        <taxon>Bacteria</taxon>
        <taxon>Pseudomonadati</taxon>
        <taxon>Pseudomonadota</taxon>
        <taxon>Alphaproteobacteria</taxon>
        <taxon>Sphingomonadales</taxon>
        <taxon>Sphingomonadaceae</taxon>
        <taxon>Sphingopyxis</taxon>
    </lineage>
</organism>
<proteinExistence type="predicted"/>
<gene>
    <name evidence="1" type="ORF">SKP52_16290</name>
</gene>
<protein>
    <submittedName>
        <fullName evidence="1">Uncharacterized protein</fullName>
    </submittedName>
</protein>
<dbReference type="HOGENOM" id="CLU_3030081_0_0_5"/>
<evidence type="ECO:0000313" key="2">
    <source>
        <dbReference type="Proteomes" id="UP000030907"/>
    </source>
</evidence>
<name>A0A0A7PQA6_9SPHN</name>
<dbReference type="STRING" id="1515612.SKP52_16290"/>
<reference evidence="1 2" key="1">
    <citation type="journal article" date="2015" name="Int. J. Syst. Evol. Microbiol.">
        <title>Description of Sphingopyxis fribergensis sp. nov. - a soil bacterium with the ability to degrade styrene and phenylacetic acid.</title>
        <authorList>
            <person name="Oelschlagel M."/>
            <person name="Ruckert C."/>
            <person name="Kalinowski J."/>
            <person name="Schmidt G."/>
            <person name="Schlomann M."/>
            <person name="Tischler D."/>
        </authorList>
    </citation>
    <scope>NUCLEOTIDE SEQUENCE [LARGE SCALE GENOMIC DNA]</scope>
    <source>
        <strain evidence="1 2">Kp5.2</strain>
    </source>
</reference>
<dbReference type="Proteomes" id="UP000030907">
    <property type="component" value="Chromosome"/>
</dbReference>